<comment type="similarity">
    <text evidence="2">Belongs to the outer membrane factor (OMF) (TC 1.B.17) family.</text>
</comment>
<feature type="chain" id="PRO_5020437669" description="Protein CyaE" evidence="8">
    <location>
        <begin position="22"/>
        <end position="440"/>
    </location>
</feature>
<dbReference type="InterPro" id="IPR003423">
    <property type="entry name" value="OMP_efflux"/>
</dbReference>
<dbReference type="Proteomes" id="UP000294796">
    <property type="component" value="Unassembled WGS sequence"/>
</dbReference>
<name>A0A4R5TKX4_9GAMM</name>
<keyword evidence="5" id="KW-0812">Transmembrane</keyword>
<keyword evidence="10" id="KW-1185">Reference proteome</keyword>
<accession>A0A4R5TKX4</accession>
<dbReference type="OrthoDB" id="9813458at2"/>
<evidence type="ECO:0000313" key="10">
    <source>
        <dbReference type="Proteomes" id="UP000294796"/>
    </source>
</evidence>
<dbReference type="Gene3D" id="1.20.1600.10">
    <property type="entry name" value="Outer membrane efflux proteins (OEP)"/>
    <property type="match status" value="1"/>
</dbReference>
<evidence type="ECO:0008006" key="11">
    <source>
        <dbReference type="Google" id="ProtNLM"/>
    </source>
</evidence>
<reference evidence="9 10" key="1">
    <citation type="submission" date="2019-03" db="EMBL/GenBank/DDBJ databases">
        <title>Luteimonas zhaokaii sp.nov., isolated from the rectal contents of Plateau pika in Yushu, Qinghai Province, China.</title>
        <authorList>
            <person name="Zhang G."/>
        </authorList>
    </citation>
    <scope>NUCLEOTIDE SEQUENCE [LARGE SCALE GENOMIC DNA]</scope>
    <source>
        <strain evidence="9 10">B9</strain>
    </source>
</reference>
<dbReference type="InterPro" id="IPR051906">
    <property type="entry name" value="TolC-like"/>
</dbReference>
<evidence type="ECO:0000256" key="8">
    <source>
        <dbReference type="SAM" id="SignalP"/>
    </source>
</evidence>
<evidence type="ECO:0000256" key="5">
    <source>
        <dbReference type="ARBA" id="ARBA00022692"/>
    </source>
</evidence>
<dbReference type="AlphaFoldDB" id="A0A4R5TKX4"/>
<evidence type="ECO:0000256" key="4">
    <source>
        <dbReference type="ARBA" id="ARBA00022452"/>
    </source>
</evidence>
<sequence>MIRRLLPLALASALCSAPVFAEDLMQTYELARQSDPVLSVAESQRLIDREGAVQARASLLPQVSGTVDFGRGYNAGSSVRESSRTYGARASQTVFNWSAINQYRSAREFDAAGGYDLEAANDELVVRTSDAYFRVLEATETLAAAEAAEEAFQKQFDFADKRLEVGLAPITDVHEARAQYDSARANTILVRNALQDAVEALAEITGQPIYNFKGLPEDFSPELPAGGDADAWVATALERNPTLQASGHAVRASEHGVQTARGGHLPTLTAGAGYNNNTVWDNQPGLAGRGEGHSIGLTLSVPIFAGGATQSGVREAIARRDQAQDRDEQIRRAIIRNTRNAYQSLVAGVSEIEARRLALVSAQSAYDASQVGLEVGTRTVIDVLINQQNLFVARQNYANARYNYLRSRLGLEQAAGTLDGATVQDINRLLTTDVVAPVRQ</sequence>
<comment type="subcellular location">
    <subcellularLocation>
        <location evidence="1">Cell outer membrane</location>
    </subcellularLocation>
</comment>
<keyword evidence="8" id="KW-0732">Signal</keyword>
<keyword evidence="6" id="KW-0472">Membrane</keyword>
<dbReference type="NCBIfam" id="TIGR01844">
    <property type="entry name" value="type_I_sec_TolC"/>
    <property type="match status" value="1"/>
</dbReference>
<dbReference type="GO" id="GO:1990281">
    <property type="term" value="C:efflux pump complex"/>
    <property type="evidence" value="ECO:0007669"/>
    <property type="project" value="TreeGrafter"/>
</dbReference>
<dbReference type="GO" id="GO:0009279">
    <property type="term" value="C:cell outer membrane"/>
    <property type="evidence" value="ECO:0007669"/>
    <property type="project" value="UniProtKB-SubCell"/>
</dbReference>
<dbReference type="PANTHER" id="PTHR30026">
    <property type="entry name" value="OUTER MEMBRANE PROTEIN TOLC"/>
    <property type="match status" value="1"/>
</dbReference>
<dbReference type="InterPro" id="IPR010130">
    <property type="entry name" value="T1SS_OMP_TolC"/>
</dbReference>
<dbReference type="PANTHER" id="PTHR30026:SF20">
    <property type="entry name" value="OUTER MEMBRANE PROTEIN TOLC"/>
    <property type="match status" value="1"/>
</dbReference>
<dbReference type="SUPFAM" id="SSF56954">
    <property type="entry name" value="Outer membrane efflux proteins (OEP)"/>
    <property type="match status" value="1"/>
</dbReference>
<evidence type="ECO:0000256" key="1">
    <source>
        <dbReference type="ARBA" id="ARBA00004442"/>
    </source>
</evidence>
<evidence type="ECO:0000256" key="3">
    <source>
        <dbReference type="ARBA" id="ARBA00022448"/>
    </source>
</evidence>
<dbReference type="Pfam" id="PF02321">
    <property type="entry name" value="OEP"/>
    <property type="match status" value="2"/>
</dbReference>
<evidence type="ECO:0000256" key="2">
    <source>
        <dbReference type="ARBA" id="ARBA00007613"/>
    </source>
</evidence>
<keyword evidence="3" id="KW-0813">Transport</keyword>
<dbReference type="EMBL" id="SMTF01000011">
    <property type="protein sequence ID" value="TDK22967.1"/>
    <property type="molecule type" value="Genomic_DNA"/>
</dbReference>
<keyword evidence="4" id="KW-1134">Transmembrane beta strand</keyword>
<proteinExistence type="inferred from homology"/>
<comment type="caution">
    <text evidence="9">The sequence shown here is derived from an EMBL/GenBank/DDBJ whole genome shotgun (WGS) entry which is preliminary data.</text>
</comment>
<protein>
    <recommendedName>
        <fullName evidence="11">Protein CyaE</fullName>
    </recommendedName>
</protein>
<evidence type="ECO:0000256" key="6">
    <source>
        <dbReference type="ARBA" id="ARBA00023136"/>
    </source>
</evidence>
<dbReference type="RefSeq" id="WP_133322556.1">
    <property type="nucleotide sequence ID" value="NZ_SMTF01000011.1"/>
</dbReference>
<evidence type="ECO:0000313" key="9">
    <source>
        <dbReference type="EMBL" id="TDK22967.1"/>
    </source>
</evidence>
<evidence type="ECO:0000256" key="7">
    <source>
        <dbReference type="ARBA" id="ARBA00023237"/>
    </source>
</evidence>
<dbReference type="GO" id="GO:0015562">
    <property type="term" value="F:efflux transmembrane transporter activity"/>
    <property type="evidence" value="ECO:0007669"/>
    <property type="project" value="InterPro"/>
</dbReference>
<feature type="signal peptide" evidence="8">
    <location>
        <begin position="1"/>
        <end position="21"/>
    </location>
</feature>
<gene>
    <name evidence="9" type="ORF">E2F46_12510</name>
</gene>
<organism evidence="9 10">
    <name type="scientific">Luteimonas aestuarii</name>
    <dbReference type="NCBI Taxonomy" id="453837"/>
    <lineage>
        <taxon>Bacteria</taxon>
        <taxon>Pseudomonadati</taxon>
        <taxon>Pseudomonadota</taxon>
        <taxon>Gammaproteobacteria</taxon>
        <taxon>Lysobacterales</taxon>
        <taxon>Lysobacteraceae</taxon>
        <taxon>Luteimonas</taxon>
    </lineage>
</organism>
<dbReference type="GO" id="GO:0015288">
    <property type="term" value="F:porin activity"/>
    <property type="evidence" value="ECO:0007669"/>
    <property type="project" value="TreeGrafter"/>
</dbReference>
<keyword evidence="7" id="KW-0998">Cell outer membrane</keyword>